<reference evidence="4" key="1">
    <citation type="submission" date="2016-10" db="EMBL/GenBank/DDBJ databases">
        <authorList>
            <person name="Varghese N."/>
            <person name="Submissions S."/>
        </authorList>
    </citation>
    <scope>NUCLEOTIDE SEQUENCE [LARGE SCALE GENOMIC DNA]</scope>
    <source>
        <strain evidence="4">SUR2</strain>
    </source>
</reference>
<keyword evidence="4" id="KW-1185">Reference proteome</keyword>
<dbReference type="AlphaFoldDB" id="A0A1K2ISJ5"/>
<feature type="compositionally biased region" description="Basic and acidic residues" evidence="1">
    <location>
        <begin position="264"/>
        <end position="283"/>
    </location>
</feature>
<evidence type="ECO:0000313" key="4">
    <source>
        <dbReference type="Proteomes" id="UP000182034"/>
    </source>
</evidence>
<dbReference type="STRING" id="1612149.SAMN05216324_1095"/>
<evidence type="ECO:0000313" key="3">
    <source>
        <dbReference type="EMBL" id="SFZ95226.1"/>
    </source>
</evidence>
<dbReference type="Pfam" id="PF03432">
    <property type="entry name" value="Relaxase"/>
    <property type="match status" value="1"/>
</dbReference>
<organism evidence="3 4">
    <name type="scientific">Chryseobacterium limigenitum</name>
    <dbReference type="NCBI Taxonomy" id="1612149"/>
    <lineage>
        <taxon>Bacteria</taxon>
        <taxon>Pseudomonadati</taxon>
        <taxon>Bacteroidota</taxon>
        <taxon>Flavobacteriia</taxon>
        <taxon>Flavobacteriales</taxon>
        <taxon>Weeksellaceae</taxon>
        <taxon>Chryseobacterium group</taxon>
        <taxon>Chryseobacterium</taxon>
    </lineage>
</organism>
<dbReference type="OrthoDB" id="3035232at2"/>
<dbReference type="EMBL" id="FPKW01000009">
    <property type="protein sequence ID" value="SFZ95226.1"/>
    <property type="molecule type" value="Genomic_DNA"/>
</dbReference>
<feature type="region of interest" description="Disordered" evidence="1">
    <location>
        <begin position="254"/>
        <end position="283"/>
    </location>
</feature>
<gene>
    <name evidence="3" type="ORF">SAMN05216324_1095</name>
</gene>
<dbReference type="RefSeq" id="WP_072410398.1">
    <property type="nucleotide sequence ID" value="NZ_FPKW01000009.1"/>
</dbReference>
<protein>
    <submittedName>
        <fullName evidence="3">Relaxase/Mobilisation nuclease domain-containing protein</fullName>
    </submittedName>
</protein>
<evidence type="ECO:0000259" key="2">
    <source>
        <dbReference type="Pfam" id="PF03432"/>
    </source>
</evidence>
<proteinExistence type="predicted"/>
<dbReference type="Proteomes" id="UP000182034">
    <property type="component" value="Unassembled WGS sequence"/>
</dbReference>
<accession>A0A1K2ISJ5</accession>
<sequence>MIIKSKSYKTTRTFTTVLNYIFRENEKDNGFELTKFIKGKNLSVEELSRQFLSNEAFRMTKRKNSVVLYMDILSFHPRDSERLTNDKLHQITLKYLSLRAPKSIAIATVHKNEKDHTHLHIVFSGVEYKTGKSIRISKEDFKNKVKLEMEKYQQEVFPELLLSKINHEKSRSPQKQHIKEAEKFLEANGEVSEKQNLLKLLEEVFTTASSEKDFYQKLESKNIKLYSRNGKIIGVEGKRKFRFSRLGYTPELLQSLEQNPTQNRRTEWLQKTREKSKEKERKW</sequence>
<dbReference type="InterPro" id="IPR005094">
    <property type="entry name" value="Endonuclease_MobA/VirD2"/>
</dbReference>
<evidence type="ECO:0000256" key="1">
    <source>
        <dbReference type="SAM" id="MobiDB-lite"/>
    </source>
</evidence>
<name>A0A1K2ISJ5_9FLAO</name>
<feature type="domain" description="MobA/VirD2-like nuclease" evidence="2">
    <location>
        <begin position="20"/>
        <end position="143"/>
    </location>
</feature>